<reference evidence="5" key="1">
    <citation type="submission" date="2023-03" db="EMBL/GenBank/DDBJ databases">
        <title>Massive genome expansion in bonnet fungi (Mycena s.s.) driven by repeated elements and novel gene families across ecological guilds.</title>
        <authorList>
            <consortium name="Lawrence Berkeley National Laboratory"/>
            <person name="Harder C.B."/>
            <person name="Miyauchi S."/>
            <person name="Viragh M."/>
            <person name="Kuo A."/>
            <person name="Thoen E."/>
            <person name="Andreopoulos B."/>
            <person name="Lu D."/>
            <person name="Skrede I."/>
            <person name="Drula E."/>
            <person name="Henrissat B."/>
            <person name="Morin E."/>
            <person name="Kohler A."/>
            <person name="Barry K."/>
            <person name="LaButti K."/>
            <person name="Morin E."/>
            <person name="Salamov A."/>
            <person name="Lipzen A."/>
            <person name="Mereny Z."/>
            <person name="Hegedus B."/>
            <person name="Baldrian P."/>
            <person name="Stursova M."/>
            <person name="Weitz H."/>
            <person name="Taylor A."/>
            <person name="Grigoriev I.V."/>
            <person name="Nagy L.G."/>
            <person name="Martin F."/>
            <person name="Kauserud H."/>
        </authorList>
    </citation>
    <scope>NUCLEOTIDE SEQUENCE</scope>
    <source>
        <strain evidence="5">CBHHK200</strain>
    </source>
</reference>
<feature type="region of interest" description="Disordered" evidence="4">
    <location>
        <begin position="172"/>
        <end position="194"/>
    </location>
</feature>
<accession>A0AAD6X2A8</accession>
<comment type="similarity">
    <text evidence="1">Belongs to the AAA ATPase family.</text>
</comment>
<keyword evidence="2" id="KW-0547">Nucleotide-binding</keyword>
<evidence type="ECO:0000256" key="4">
    <source>
        <dbReference type="SAM" id="MobiDB-lite"/>
    </source>
</evidence>
<evidence type="ECO:0000313" key="5">
    <source>
        <dbReference type="EMBL" id="KAJ7036308.1"/>
    </source>
</evidence>
<dbReference type="Gene3D" id="2.40.40.20">
    <property type="match status" value="1"/>
</dbReference>
<dbReference type="PANTHER" id="PTHR23077:SF171">
    <property type="entry name" value="NUCLEAR VALOSIN-CONTAINING PROTEIN-LIKE"/>
    <property type="match status" value="1"/>
</dbReference>
<dbReference type="GO" id="GO:0005634">
    <property type="term" value="C:nucleus"/>
    <property type="evidence" value="ECO:0007669"/>
    <property type="project" value="TreeGrafter"/>
</dbReference>
<dbReference type="GO" id="GO:0034098">
    <property type="term" value="C:VCP-NPL4-UFD1 AAA ATPase complex"/>
    <property type="evidence" value="ECO:0007669"/>
    <property type="project" value="TreeGrafter"/>
</dbReference>
<feature type="compositionally biased region" description="Basic residues" evidence="4">
    <location>
        <begin position="181"/>
        <end position="193"/>
    </location>
</feature>
<dbReference type="AlphaFoldDB" id="A0AAD6X2A8"/>
<dbReference type="Gene3D" id="3.40.50.300">
    <property type="entry name" value="P-loop containing nucleotide triphosphate hydrolases"/>
    <property type="match status" value="1"/>
</dbReference>
<dbReference type="GO" id="GO:0030970">
    <property type="term" value="P:retrograde protein transport, ER to cytosol"/>
    <property type="evidence" value="ECO:0007669"/>
    <property type="project" value="TreeGrafter"/>
</dbReference>
<dbReference type="SUPFAM" id="SSF50692">
    <property type="entry name" value="ADC-like"/>
    <property type="match status" value="1"/>
</dbReference>
<keyword evidence="6" id="KW-1185">Reference proteome</keyword>
<feature type="region of interest" description="Disordered" evidence="4">
    <location>
        <begin position="314"/>
        <end position="336"/>
    </location>
</feature>
<dbReference type="GO" id="GO:0005524">
    <property type="term" value="F:ATP binding"/>
    <property type="evidence" value="ECO:0007669"/>
    <property type="project" value="UniProtKB-KW"/>
</dbReference>
<sequence length="336" mass="37234">MCTVVMVHDGGTQRLESVDDVNPSFTLASTSIFPYIPVALKRTYPQTFDQHRATTSKDWFICRFTTRATPATYPATLSTGSAPAGWEVGTQGGDSILHEYYPHLCCTSMAHSSGAPGPNDTSTTILRPKKSPNRLLVDEAATDDNFVATLNPVTMEVLGLFRGDTIIVRNGATPSRFGKDRPHRPRRGHHQRGGARLAWRPMDNFCFALGTSNPSALRETVKWDDVSGLEKVKQELQETVQYPRRAPREVPQVRYVAVQGCLVLRTSWYGVLNCPPCGSVGRRPTLVMCSTRRRRRHLCVMSFDELDSIAKARGGGSSDDKLAIRESIEPDIRRTG</sequence>
<dbReference type="GO" id="GO:0051228">
    <property type="term" value="P:mitotic spindle disassembly"/>
    <property type="evidence" value="ECO:0007669"/>
    <property type="project" value="TreeGrafter"/>
</dbReference>
<dbReference type="InterPro" id="IPR009010">
    <property type="entry name" value="Asp_de-COase-like_dom_sf"/>
</dbReference>
<evidence type="ECO:0000313" key="6">
    <source>
        <dbReference type="Proteomes" id="UP001218188"/>
    </source>
</evidence>
<organism evidence="5 6">
    <name type="scientific">Mycena alexandri</name>
    <dbReference type="NCBI Taxonomy" id="1745969"/>
    <lineage>
        <taxon>Eukaryota</taxon>
        <taxon>Fungi</taxon>
        <taxon>Dikarya</taxon>
        <taxon>Basidiomycota</taxon>
        <taxon>Agaricomycotina</taxon>
        <taxon>Agaricomycetes</taxon>
        <taxon>Agaricomycetidae</taxon>
        <taxon>Agaricales</taxon>
        <taxon>Marasmiineae</taxon>
        <taxon>Mycenaceae</taxon>
        <taxon>Mycena</taxon>
    </lineage>
</organism>
<dbReference type="GO" id="GO:0031593">
    <property type="term" value="F:polyubiquitin modification-dependent protein binding"/>
    <property type="evidence" value="ECO:0007669"/>
    <property type="project" value="TreeGrafter"/>
</dbReference>
<protein>
    <submittedName>
        <fullName evidence="5">Uncharacterized protein</fullName>
    </submittedName>
</protein>
<dbReference type="PANTHER" id="PTHR23077">
    <property type="entry name" value="AAA-FAMILY ATPASE"/>
    <property type="match status" value="1"/>
</dbReference>
<dbReference type="GO" id="GO:0005829">
    <property type="term" value="C:cytosol"/>
    <property type="evidence" value="ECO:0007669"/>
    <property type="project" value="TreeGrafter"/>
</dbReference>
<dbReference type="InterPro" id="IPR050168">
    <property type="entry name" value="AAA_ATPase_domain"/>
</dbReference>
<evidence type="ECO:0000256" key="3">
    <source>
        <dbReference type="ARBA" id="ARBA00022840"/>
    </source>
</evidence>
<comment type="caution">
    <text evidence="5">The sequence shown here is derived from an EMBL/GenBank/DDBJ whole genome shotgun (WGS) entry which is preliminary data.</text>
</comment>
<dbReference type="GO" id="GO:0016887">
    <property type="term" value="F:ATP hydrolysis activity"/>
    <property type="evidence" value="ECO:0007669"/>
    <property type="project" value="TreeGrafter"/>
</dbReference>
<evidence type="ECO:0000256" key="1">
    <source>
        <dbReference type="ARBA" id="ARBA00006914"/>
    </source>
</evidence>
<gene>
    <name evidence="5" type="ORF">C8F04DRAFT_1339048</name>
</gene>
<dbReference type="InterPro" id="IPR027417">
    <property type="entry name" value="P-loop_NTPase"/>
</dbReference>
<proteinExistence type="inferred from homology"/>
<name>A0AAD6X2A8_9AGAR</name>
<dbReference type="Proteomes" id="UP001218188">
    <property type="component" value="Unassembled WGS sequence"/>
</dbReference>
<dbReference type="GO" id="GO:0097352">
    <property type="term" value="P:autophagosome maturation"/>
    <property type="evidence" value="ECO:0007669"/>
    <property type="project" value="TreeGrafter"/>
</dbReference>
<dbReference type="EMBL" id="JARJCM010000044">
    <property type="protein sequence ID" value="KAJ7036308.1"/>
    <property type="molecule type" value="Genomic_DNA"/>
</dbReference>
<evidence type="ECO:0000256" key="2">
    <source>
        <dbReference type="ARBA" id="ARBA00022741"/>
    </source>
</evidence>
<feature type="compositionally biased region" description="Basic and acidic residues" evidence="4">
    <location>
        <begin position="318"/>
        <end position="336"/>
    </location>
</feature>
<keyword evidence="3" id="KW-0067">ATP-binding</keyword>